<proteinExistence type="inferred from homology"/>
<evidence type="ECO:0000313" key="3">
    <source>
        <dbReference type="EMBL" id="OZI17156.1"/>
    </source>
</evidence>
<dbReference type="GO" id="GO:0008410">
    <property type="term" value="F:CoA-transferase activity"/>
    <property type="evidence" value="ECO:0007669"/>
    <property type="project" value="InterPro"/>
</dbReference>
<dbReference type="SMART" id="SM00882">
    <property type="entry name" value="CoA_trans"/>
    <property type="match status" value="1"/>
</dbReference>
<dbReference type="AlphaFoldDB" id="A0A261QWP7"/>
<dbReference type="PANTHER" id="PTHR13707:SF60">
    <property type="entry name" value="ACETATE COA-TRANSFERASE SUBUNIT ALPHA"/>
    <property type="match status" value="1"/>
</dbReference>
<dbReference type="PROSITE" id="PS01273">
    <property type="entry name" value="COA_TRANSF_1"/>
    <property type="match status" value="1"/>
</dbReference>
<comment type="caution">
    <text evidence="3">The sequence shown here is derived from an EMBL/GenBank/DDBJ whole genome shotgun (WGS) entry which is preliminary data.</text>
</comment>
<dbReference type="NCBIfam" id="TIGR02429">
    <property type="entry name" value="pcaI_scoA_fam"/>
    <property type="match status" value="1"/>
</dbReference>
<comment type="similarity">
    <text evidence="1">Belongs to the 3-oxoacid CoA-transferase subunit A family.</text>
</comment>
<dbReference type="InterPro" id="IPR004163">
    <property type="entry name" value="CoA_transf_BS"/>
</dbReference>
<evidence type="ECO:0000313" key="4">
    <source>
        <dbReference type="Proteomes" id="UP000216947"/>
    </source>
</evidence>
<dbReference type="Pfam" id="PF01144">
    <property type="entry name" value="CoA_trans"/>
    <property type="match status" value="1"/>
</dbReference>
<dbReference type="InterPro" id="IPR004165">
    <property type="entry name" value="CoA_trans_fam_I"/>
</dbReference>
<dbReference type="RefSeq" id="WP_094797248.1">
    <property type="nucleotide sequence ID" value="NZ_NEVK01000007.1"/>
</dbReference>
<evidence type="ECO:0000256" key="1">
    <source>
        <dbReference type="ARBA" id="ARBA00005612"/>
    </source>
</evidence>
<dbReference type="PANTHER" id="PTHR13707">
    <property type="entry name" value="KETOACID-COENZYME A TRANSFERASE"/>
    <property type="match status" value="1"/>
</dbReference>
<dbReference type="EMBL" id="NEVK01000007">
    <property type="protein sequence ID" value="OZI17156.1"/>
    <property type="molecule type" value="Genomic_DNA"/>
</dbReference>
<evidence type="ECO:0000256" key="2">
    <source>
        <dbReference type="ARBA" id="ARBA00022679"/>
    </source>
</evidence>
<dbReference type="SUPFAM" id="SSF100950">
    <property type="entry name" value="NagB/RpiA/CoA transferase-like"/>
    <property type="match status" value="1"/>
</dbReference>
<gene>
    <name evidence="3" type="ORF">CAL19_15025</name>
</gene>
<dbReference type="InterPro" id="IPR037171">
    <property type="entry name" value="NagB/RpiA_transferase-like"/>
</dbReference>
<dbReference type="InterPro" id="IPR012792">
    <property type="entry name" value="3-oxoacid_CoA-transf_A"/>
</dbReference>
<sequence length="223" mass="23896">MINKIKSSHREALTVIHDGASIMVGGFGDSGIPFELISSLLDMGAKDLTIISNNAGAGERGIAALIKANRVNKVICSHPRPPRSEIFADAYRSGRVQLECVPQGTLAERIRAAGAGLGPFYTPTGYGTRVAEGKQTCVIDGKGYVLEQPLSADFALVRAHQADRLGNLMYRLAARNFNPLMCMAARHTIVQADEIVEAGSLPPEYIMTQALFVNAVVLAESDE</sequence>
<accession>A0A261QWP7</accession>
<name>A0A261QWP7_9BORD</name>
<dbReference type="Proteomes" id="UP000216947">
    <property type="component" value="Unassembled WGS sequence"/>
</dbReference>
<keyword evidence="4" id="KW-1185">Reference proteome</keyword>
<keyword evidence="2 3" id="KW-0808">Transferase</keyword>
<reference evidence="4" key="1">
    <citation type="submission" date="2017-05" db="EMBL/GenBank/DDBJ databases">
        <title>Complete and WGS of Bordetella genogroups.</title>
        <authorList>
            <person name="Spilker T."/>
            <person name="Lipuma J."/>
        </authorList>
    </citation>
    <scope>NUCLEOTIDE SEQUENCE [LARGE SCALE GENOMIC DNA]</scope>
    <source>
        <strain evidence="4">AU18089</strain>
    </source>
</reference>
<protein>
    <submittedName>
        <fullName evidence="3">3-oxoadipate CoA-transferase</fullName>
    </submittedName>
</protein>
<organism evidence="3 4">
    <name type="scientific">Bordetella genomosp. 7</name>
    <dbReference type="NCBI Taxonomy" id="1416805"/>
    <lineage>
        <taxon>Bacteria</taxon>
        <taxon>Pseudomonadati</taxon>
        <taxon>Pseudomonadota</taxon>
        <taxon>Betaproteobacteria</taxon>
        <taxon>Burkholderiales</taxon>
        <taxon>Alcaligenaceae</taxon>
        <taxon>Bordetella</taxon>
    </lineage>
</organism>
<dbReference type="Gene3D" id="3.40.1080.10">
    <property type="entry name" value="Glutaconate Coenzyme A-transferase"/>
    <property type="match status" value="1"/>
</dbReference>